<keyword evidence="3" id="KW-0964">Secreted</keyword>
<comment type="caution">
    <text evidence="6">The sequence shown here is derived from an EMBL/GenBank/DDBJ whole genome shotgun (WGS) entry which is preliminary data.</text>
</comment>
<dbReference type="InterPro" id="IPR050557">
    <property type="entry name" value="RTX_toxin/Mannuronan_C5-epim"/>
</dbReference>
<reference evidence="6 7" key="1">
    <citation type="submission" date="2018-07" db="EMBL/GenBank/DDBJ databases">
        <title>Genomic Encyclopedia of Type Strains, Phase IV (KMG-IV): sequencing the most valuable type-strain genomes for metagenomic binning, comparative biology and taxonomic classification.</title>
        <authorList>
            <person name="Goeker M."/>
        </authorList>
    </citation>
    <scope>NUCLEOTIDE SEQUENCE [LARGE SCALE GENOMIC DNA]</scope>
    <source>
        <strain evidence="6 7">DSM 14364</strain>
    </source>
</reference>
<dbReference type="Pfam" id="PF00353">
    <property type="entry name" value="HemolysinCabind"/>
    <property type="match status" value="5"/>
</dbReference>
<dbReference type="PANTHER" id="PTHR38340:SF1">
    <property type="entry name" value="S-LAYER PROTEIN"/>
    <property type="match status" value="1"/>
</dbReference>
<comment type="cofactor">
    <cofactor evidence="1">
        <name>Ca(2+)</name>
        <dbReference type="ChEBI" id="CHEBI:29108"/>
    </cofactor>
</comment>
<comment type="subcellular location">
    <subcellularLocation>
        <location evidence="2">Secreted</location>
    </subcellularLocation>
</comment>
<dbReference type="InterPro" id="IPR001343">
    <property type="entry name" value="Hemolysn_Ca-bd"/>
</dbReference>
<dbReference type="Pfam" id="PF08548">
    <property type="entry name" value="Peptidase_M10_C"/>
    <property type="match status" value="1"/>
</dbReference>
<dbReference type="AlphaFoldDB" id="A0A370HQW0"/>
<keyword evidence="7" id="KW-1185">Reference proteome</keyword>
<keyword evidence="4" id="KW-0677">Repeat</keyword>
<organism evidence="6 7">
    <name type="scientific">Microvirga subterranea</name>
    <dbReference type="NCBI Taxonomy" id="186651"/>
    <lineage>
        <taxon>Bacteria</taxon>
        <taxon>Pseudomonadati</taxon>
        <taxon>Pseudomonadota</taxon>
        <taxon>Alphaproteobacteria</taxon>
        <taxon>Hyphomicrobiales</taxon>
        <taxon>Methylobacteriaceae</taxon>
        <taxon>Microvirga</taxon>
    </lineage>
</organism>
<protein>
    <submittedName>
        <fullName evidence="6">Ca2+-binding RTX toxin-like protein</fullName>
    </submittedName>
</protein>
<dbReference type="InterPro" id="IPR011049">
    <property type="entry name" value="Serralysin-like_metalloprot_C"/>
</dbReference>
<accession>A0A370HQW0</accession>
<dbReference type="PANTHER" id="PTHR38340">
    <property type="entry name" value="S-LAYER PROTEIN"/>
    <property type="match status" value="1"/>
</dbReference>
<dbReference type="RefSeq" id="WP_114769083.1">
    <property type="nucleotide sequence ID" value="NZ_QQBB01000002.1"/>
</dbReference>
<dbReference type="Gene3D" id="2.150.10.10">
    <property type="entry name" value="Serralysin-like metalloprotease, C-terminal"/>
    <property type="match status" value="3"/>
</dbReference>
<dbReference type="InterPro" id="IPR018511">
    <property type="entry name" value="Hemolysin-typ_Ca-bd_CS"/>
</dbReference>
<proteinExistence type="predicted"/>
<dbReference type="EMBL" id="QQBB01000002">
    <property type="protein sequence ID" value="RDI60878.1"/>
    <property type="molecule type" value="Genomic_DNA"/>
</dbReference>
<evidence type="ECO:0000256" key="3">
    <source>
        <dbReference type="ARBA" id="ARBA00022525"/>
    </source>
</evidence>
<evidence type="ECO:0000313" key="7">
    <source>
        <dbReference type="Proteomes" id="UP000254925"/>
    </source>
</evidence>
<dbReference type="OrthoDB" id="5380561at2"/>
<evidence type="ECO:0000259" key="5">
    <source>
        <dbReference type="Pfam" id="PF08548"/>
    </source>
</evidence>
<evidence type="ECO:0000256" key="2">
    <source>
        <dbReference type="ARBA" id="ARBA00004613"/>
    </source>
</evidence>
<sequence>MAVVYNPTRQRWELDAEELDYTLPAGTADDGVLGNDLANRLTGNAGSNLLDGGLGADILAGGDGDDYYYLDDPLDQVVETQNGGTSDAAYVSFDGYTLGANLEGLTLLGEDDLNATGNDADNFMVGNVGNNRLVGGRGQDVLTGGGGDDELIGGLGNDYYDIDSASDMVVEAENEGFDTVESTITYSLGSNVEGLVLAGDGHINGTGNALNNRITGNSGNNILDGGAGRDTMSGGAGDDTFIVDDALELPSEQKGAGTDTVIASVSFSLKTIFNIENLKAANGTAAINLTGNDLDNLIVGNDGANSLDGGAGIDELIGGKGNDTLDGGVGGGIAVFSGARSDYRISANADGTFTVADLRGNQDGSDLLRNVGSARFSDQTIRLDPDAFLDLPASRNLTGTAGRDVIIGGDGHDSLSGGNGNDRLEGGLGDDWLSGGKGKDQLLGGGGRDTFVLDTMVKSNADVDTILDFRSGEDRIALGKSFFKPIGKAGALKKGMFVVGNKAKDHNDFIRYEKKTGKVFYDKDGSGHHAAVQIAKLEKGLDKISYSDFLLI</sequence>
<dbReference type="SUPFAM" id="SSF51120">
    <property type="entry name" value="beta-Roll"/>
    <property type="match status" value="5"/>
</dbReference>
<feature type="domain" description="Peptidase M10 serralysin C-terminal" evidence="5">
    <location>
        <begin position="407"/>
        <end position="479"/>
    </location>
</feature>
<dbReference type="GO" id="GO:0005509">
    <property type="term" value="F:calcium ion binding"/>
    <property type="evidence" value="ECO:0007669"/>
    <property type="project" value="InterPro"/>
</dbReference>
<evidence type="ECO:0000256" key="1">
    <source>
        <dbReference type="ARBA" id="ARBA00001913"/>
    </source>
</evidence>
<evidence type="ECO:0000313" key="6">
    <source>
        <dbReference type="EMBL" id="RDI60878.1"/>
    </source>
</evidence>
<dbReference type="PROSITE" id="PS00330">
    <property type="entry name" value="HEMOLYSIN_CALCIUM"/>
    <property type="match status" value="4"/>
</dbReference>
<dbReference type="InterPro" id="IPR013858">
    <property type="entry name" value="Peptidase_M10B_C"/>
</dbReference>
<dbReference type="PRINTS" id="PR00313">
    <property type="entry name" value="CABNDNGRPT"/>
</dbReference>
<dbReference type="GO" id="GO:0005615">
    <property type="term" value="C:extracellular space"/>
    <property type="evidence" value="ECO:0007669"/>
    <property type="project" value="InterPro"/>
</dbReference>
<name>A0A370HQW0_9HYPH</name>
<gene>
    <name evidence="6" type="ORF">DES45_102266</name>
</gene>
<dbReference type="Proteomes" id="UP000254925">
    <property type="component" value="Unassembled WGS sequence"/>
</dbReference>
<evidence type="ECO:0000256" key="4">
    <source>
        <dbReference type="ARBA" id="ARBA00022737"/>
    </source>
</evidence>